<gene>
    <name evidence="7" type="ORF">H8R27_10125</name>
</gene>
<evidence type="ECO:0000256" key="3">
    <source>
        <dbReference type="ARBA" id="ARBA00022801"/>
    </source>
</evidence>
<dbReference type="PANTHER" id="PTHR43399:SF4">
    <property type="entry name" value="CELL WALL-ASSOCIATED PROTEASE"/>
    <property type="match status" value="1"/>
</dbReference>
<comment type="caution">
    <text evidence="7">The sequence shown here is derived from an EMBL/GenBank/DDBJ whole genome shotgun (WGS) entry which is preliminary data.</text>
</comment>
<feature type="domain" description="Peptidase S8/S53" evidence="6">
    <location>
        <begin position="72"/>
        <end position="503"/>
    </location>
</feature>
<dbReference type="InterPro" id="IPR000209">
    <property type="entry name" value="Peptidase_S8/S53_dom"/>
</dbReference>
<dbReference type="PRINTS" id="PR00723">
    <property type="entry name" value="SUBTILISIN"/>
</dbReference>
<reference evidence="7 8" key="1">
    <citation type="submission" date="2020-08" db="EMBL/GenBank/DDBJ databases">
        <title>Description of novel Flavobacterium F-408 isolate.</title>
        <authorList>
            <person name="Saticioglu I.B."/>
            <person name="Duman M."/>
            <person name="Altun S."/>
        </authorList>
    </citation>
    <scope>NUCLEOTIDE SEQUENCE [LARGE SCALE GENOMIC DNA]</scope>
    <source>
        <strain evidence="7 8">F-408</strain>
    </source>
</reference>
<dbReference type="InterPro" id="IPR015500">
    <property type="entry name" value="Peptidase_S8_subtilisin-rel"/>
</dbReference>
<feature type="active site" description="Charge relay system" evidence="5">
    <location>
        <position position="298"/>
    </location>
</feature>
<organism evidence="7 8">
    <name type="scientific">Flavobacterium bernardetii</name>
    <dbReference type="NCBI Taxonomy" id="2813823"/>
    <lineage>
        <taxon>Bacteria</taxon>
        <taxon>Pseudomonadati</taxon>
        <taxon>Bacteroidota</taxon>
        <taxon>Flavobacteriia</taxon>
        <taxon>Flavobacteriales</taxon>
        <taxon>Flavobacteriaceae</taxon>
        <taxon>Flavobacterium</taxon>
    </lineage>
</organism>
<dbReference type="PANTHER" id="PTHR43399">
    <property type="entry name" value="SUBTILISIN-RELATED"/>
    <property type="match status" value="1"/>
</dbReference>
<evidence type="ECO:0000313" key="8">
    <source>
        <dbReference type="Proteomes" id="UP000605990"/>
    </source>
</evidence>
<dbReference type="Proteomes" id="UP000605990">
    <property type="component" value="Unassembled WGS sequence"/>
</dbReference>
<name>A0ABR7IZN8_9FLAO</name>
<protein>
    <submittedName>
        <fullName evidence="7">S8 family serine peptidase</fullName>
    </submittedName>
</protein>
<dbReference type="InterPro" id="IPR036852">
    <property type="entry name" value="Peptidase_S8/S53_dom_sf"/>
</dbReference>
<dbReference type="PROSITE" id="PS51892">
    <property type="entry name" value="SUBTILASE"/>
    <property type="match status" value="1"/>
</dbReference>
<evidence type="ECO:0000256" key="4">
    <source>
        <dbReference type="ARBA" id="ARBA00022825"/>
    </source>
</evidence>
<evidence type="ECO:0000313" key="7">
    <source>
        <dbReference type="EMBL" id="MBC5835243.1"/>
    </source>
</evidence>
<feature type="active site" description="Charge relay system" evidence="5">
    <location>
        <position position="471"/>
    </location>
</feature>
<evidence type="ECO:0000256" key="5">
    <source>
        <dbReference type="PROSITE-ProRule" id="PRU01240"/>
    </source>
</evidence>
<dbReference type="SUPFAM" id="SSF52743">
    <property type="entry name" value="Subtilisin-like"/>
    <property type="match status" value="1"/>
</dbReference>
<dbReference type="Gene3D" id="3.40.50.200">
    <property type="entry name" value="Peptidase S8/S53 domain"/>
    <property type="match status" value="2"/>
</dbReference>
<dbReference type="Pfam" id="PF00082">
    <property type="entry name" value="Peptidase_S8"/>
    <property type="match status" value="1"/>
</dbReference>
<feature type="active site" description="Charge relay system" evidence="5">
    <location>
        <position position="78"/>
    </location>
</feature>
<keyword evidence="2 5" id="KW-0645">Protease</keyword>
<dbReference type="InterPro" id="IPR051048">
    <property type="entry name" value="Peptidase_S8/S53_subtilisin"/>
</dbReference>
<accession>A0ABR7IZN8</accession>
<dbReference type="EMBL" id="JACRUN010000005">
    <property type="protein sequence ID" value="MBC5835243.1"/>
    <property type="molecule type" value="Genomic_DNA"/>
</dbReference>
<dbReference type="RefSeq" id="WP_166131464.1">
    <property type="nucleotide sequence ID" value="NZ_JAANOQ010000011.1"/>
</dbReference>
<keyword evidence="3 5" id="KW-0378">Hydrolase</keyword>
<keyword evidence="4 5" id="KW-0720">Serine protease</keyword>
<sequence>MSKFKIILFLLALSSCKSNSLKPVTYLQEIKKLKINELKNWQNLDIQEDSVPGISLNKLQSKKFIKKHFKPIIVAVIDSYIDVKHEDLKNQIWINNKEIPNNNIDDDKNGYVDDVNGWNFLGNKEGQSTFRLNYDATRRLRNLLNKNIDTTNFKGNKLDSLEFIDIKTSLMKIKKKYNSKLEDSKYYQEAYVSSFKRMNEIFKSDKYSLVQVDSLFKLREFDADDNLYYDMYFVRDFLKTNNNKAWIDLFEEKTKGELPTSLNPIFNENDIIKDKETDITDKDYGNNQISKYSNKTWHSTMMSGMIVANNENEIGIKGFGNHIKVMPLVVSSASGNNRDKDIALAIEYAVNNGAKVINMSFGKSSPIYPEWMQKSLVYAKEKDVLVIVSAGNGSENLDKVFSYPNDYYNVEDENEYIGNLLIVGGVNHEVNEKLVYKYSNYGKKNVDIVAPATDIWCLDPLRKYAMDDGTSFSAALTSGSAALLRSCYPNLTAKQVKDIILQSGIKYEIEVFIPGAENKKVKFSELSKSGSVLNIYNAMILAEKISK</sequence>
<comment type="similarity">
    <text evidence="1 5">Belongs to the peptidase S8 family.</text>
</comment>
<evidence type="ECO:0000256" key="2">
    <source>
        <dbReference type="ARBA" id="ARBA00022670"/>
    </source>
</evidence>
<evidence type="ECO:0000259" key="6">
    <source>
        <dbReference type="Pfam" id="PF00082"/>
    </source>
</evidence>
<proteinExistence type="inferred from homology"/>
<evidence type="ECO:0000256" key="1">
    <source>
        <dbReference type="ARBA" id="ARBA00011073"/>
    </source>
</evidence>
<keyword evidence="8" id="KW-1185">Reference proteome</keyword>
<dbReference type="PROSITE" id="PS51257">
    <property type="entry name" value="PROKAR_LIPOPROTEIN"/>
    <property type="match status" value="1"/>
</dbReference>